<reference evidence="1" key="1">
    <citation type="submission" date="2020-03" db="EMBL/GenBank/DDBJ databases">
        <title>The deep terrestrial virosphere.</title>
        <authorList>
            <person name="Holmfeldt K."/>
            <person name="Nilsson E."/>
            <person name="Simone D."/>
            <person name="Lopez-Fernandez M."/>
            <person name="Wu X."/>
            <person name="de Brujin I."/>
            <person name="Lundin D."/>
            <person name="Andersson A."/>
            <person name="Bertilsson S."/>
            <person name="Dopson M."/>
        </authorList>
    </citation>
    <scope>NUCLEOTIDE SEQUENCE</scope>
    <source>
        <strain evidence="1">TM448B02675</strain>
    </source>
</reference>
<proteinExistence type="predicted"/>
<evidence type="ECO:0000313" key="1">
    <source>
        <dbReference type="EMBL" id="QJI01667.1"/>
    </source>
</evidence>
<dbReference type="AlphaFoldDB" id="A0A6M3XUZ7"/>
<name>A0A6M3XUZ7_9ZZZZ</name>
<organism evidence="1">
    <name type="scientific">viral metagenome</name>
    <dbReference type="NCBI Taxonomy" id="1070528"/>
    <lineage>
        <taxon>unclassified sequences</taxon>
        <taxon>metagenomes</taxon>
        <taxon>organismal metagenomes</taxon>
    </lineage>
</organism>
<gene>
    <name evidence="1" type="ORF">TM448B02675_0014</name>
</gene>
<dbReference type="EMBL" id="MT144940">
    <property type="protein sequence ID" value="QJI01667.1"/>
    <property type="molecule type" value="Genomic_DNA"/>
</dbReference>
<accession>A0A6M3XUZ7</accession>
<protein>
    <submittedName>
        <fullName evidence="1">Putative tail protein</fullName>
    </submittedName>
</protein>
<sequence>MSYRIELTEESKAKIDELLNRALMMTASDIKEDILRNCPVDTGWTRTTVDVYVEGTTIVIKAGGAMVYIEFGTPPHIIRPKDKEALYWKGAEHPVKVVRRHPGTRANPVIRNAIHRGVLDYIPKRIKQAFKESGMAM</sequence>